<feature type="domain" description="Leucine-binding protein" evidence="4">
    <location>
        <begin position="31"/>
        <end position="384"/>
    </location>
</feature>
<dbReference type="SUPFAM" id="SSF53822">
    <property type="entry name" value="Periplasmic binding protein-like I"/>
    <property type="match status" value="1"/>
</dbReference>
<dbReference type="InterPro" id="IPR051010">
    <property type="entry name" value="BCAA_transport"/>
</dbReference>
<dbReference type="EMBL" id="BONH01000003">
    <property type="protein sequence ID" value="GIF96137.1"/>
    <property type="molecule type" value="Genomic_DNA"/>
</dbReference>
<dbReference type="PANTHER" id="PTHR30483">
    <property type="entry name" value="LEUCINE-SPECIFIC-BINDING PROTEIN"/>
    <property type="match status" value="1"/>
</dbReference>
<gene>
    <name evidence="5" type="ORF">Cci01nite_12310</name>
</gene>
<dbReference type="Pfam" id="PF13458">
    <property type="entry name" value="Peripla_BP_6"/>
    <property type="match status" value="1"/>
</dbReference>
<dbReference type="AlphaFoldDB" id="A0A8J3K417"/>
<dbReference type="InterPro" id="IPR028081">
    <property type="entry name" value="Leu-bd"/>
</dbReference>
<sequence length="413" mass="42514">MNRLRLACCLASVALLTAGCTTTTDIPQPAAVGVLAPQSGPDAGWGVDAVNGARLAVDVVNDDHPDLPLPLAAGTGLPGRGGARLSLAVRDTAGGSEAAAAAMTALAEQEHVAGLVLAGSTEIAEAAASQAKRLRVPLLDARSTDDYLTELGIDWYFRTGPSDSRLAEAAFALLARRGADAGGITLVTEAGRPGSAAAVTNLRDLARRAAVPIGTSLTVRAAAPDTAQLRDRLAESAGHTVVAWAQTAAGAQAVSDAAGQTEPRPTLFGLGQGFRLLERPDSGAALLRAVPWSADLAGRDPTARLVAQLYEQRYAKPMSAVAADAFTATMALAAAVDAAGSADPAAIRTALRRTSLSAVQMIMPWDGVRFGDDGQNQFAAAVVEQWQDRGYRLVYPIELASASARWSSPEPKP</sequence>
<feature type="chain" id="PRO_5039710170" description="Leucine-binding protein domain-containing protein" evidence="3">
    <location>
        <begin position="24"/>
        <end position="413"/>
    </location>
</feature>
<evidence type="ECO:0000313" key="5">
    <source>
        <dbReference type="EMBL" id="GIF96137.1"/>
    </source>
</evidence>
<evidence type="ECO:0000256" key="2">
    <source>
        <dbReference type="ARBA" id="ARBA00022729"/>
    </source>
</evidence>
<proteinExistence type="inferred from homology"/>
<dbReference type="Proteomes" id="UP000659904">
    <property type="component" value="Unassembled WGS sequence"/>
</dbReference>
<evidence type="ECO:0000256" key="1">
    <source>
        <dbReference type="ARBA" id="ARBA00010062"/>
    </source>
</evidence>
<dbReference type="PROSITE" id="PS51257">
    <property type="entry name" value="PROKAR_LIPOPROTEIN"/>
    <property type="match status" value="1"/>
</dbReference>
<evidence type="ECO:0000259" key="4">
    <source>
        <dbReference type="Pfam" id="PF13458"/>
    </source>
</evidence>
<accession>A0A8J3K417</accession>
<comment type="similarity">
    <text evidence="1">Belongs to the leucine-binding protein family.</text>
</comment>
<keyword evidence="2 3" id="KW-0732">Signal</keyword>
<evidence type="ECO:0000313" key="6">
    <source>
        <dbReference type="Proteomes" id="UP000659904"/>
    </source>
</evidence>
<feature type="signal peptide" evidence="3">
    <location>
        <begin position="1"/>
        <end position="23"/>
    </location>
</feature>
<dbReference type="PANTHER" id="PTHR30483:SF37">
    <property type="entry name" value="ABC TRANSPORTER SUBSTRATE-BINDING PROTEIN"/>
    <property type="match status" value="1"/>
</dbReference>
<dbReference type="RefSeq" id="WP_170213373.1">
    <property type="nucleotide sequence ID" value="NZ_BONH01000003.1"/>
</dbReference>
<protein>
    <recommendedName>
        <fullName evidence="4">Leucine-binding protein domain-containing protein</fullName>
    </recommendedName>
</protein>
<reference evidence="5 6" key="1">
    <citation type="submission" date="2021-01" db="EMBL/GenBank/DDBJ databases">
        <title>Whole genome shotgun sequence of Catellatospora citrea NBRC 14495.</title>
        <authorList>
            <person name="Komaki H."/>
            <person name="Tamura T."/>
        </authorList>
    </citation>
    <scope>NUCLEOTIDE SEQUENCE [LARGE SCALE GENOMIC DNA]</scope>
    <source>
        <strain evidence="5 6">NBRC 14495</strain>
    </source>
</reference>
<keyword evidence="6" id="KW-1185">Reference proteome</keyword>
<name>A0A8J3K417_9ACTN</name>
<evidence type="ECO:0000256" key="3">
    <source>
        <dbReference type="SAM" id="SignalP"/>
    </source>
</evidence>
<dbReference type="Gene3D" id="3.40.50.2300">
    <property type="match status" value="2"/>
</dbReference>
<comment type="caution">
    <text evidence="5">The sequence shown here is derived from an EMBL/GenBank/DDBJ whole genome shotgun (WGS) entry which is preliminary data.</text>
</comment>
<dbReference type="InterPro" id="IPR028082">
    <property type="entry name" value="Peripla_BP_I"/>
</dbReference>
<organism evidence="5 6">
    <name type="scientific">Catellatospora citrea</name>
    <dbReference type="NCBI Taxonomy" id="53366"/>
    <lineage>
        <taxon>Bacteria</taxon>
        <taxon>Bacillati</taxon>
        <taxon>Actinomycetota</taxon>
        <taxon>Actinomycetes</taxon>
        <taxon>Micromonosporales</taxon>
        <taxon>Micromonosporaceae</taxon>
        <taxon>Catellatospora</taxon>
    </lineage>
</organism>